<dbReference type="EMBL" id="CP015058">
    <property type="protein sequence ID" value="QGN16904.1"/>
    <property type="molecule type" value="Genomic_DNA"/>
</dbReference>
<organism evidence="6 7">
    <name type="scientific">Kluyveromyces marxianus</name>
    <name type="common">Yeast</name>
    <name type="synonym">Candida kefyr</name>
    <dbReference type="NCBI Taxonomy" id="4911"/>
    <lineage>
        <taxon>Eukaryota</taxon>
        <taxon>Fungi</taxon>
        <taxon>Dikarya</taxon>
        <taxon>Ascomycota</taxon>
        <taxon>Saccharomycotina</taxon>
        <taxon>Saccharomycetes</taxon>
        <taxon>Saccharomycetales</taxon>
        <taxon>Saccharomycetaceae</taxon>
        <taxon>Kluyveromyces</taxon>
    </lineage>
</organism>
<sequence>MMSIQDCKKLKHQAAGHDGPLTDQDEMLLFKPSNNQEIEFYEKLSTRVPSNVDSNDVPFHYWTPAFLGVLREDKSQTAINDREQLNFITEKSKPITLSKLPNINTEKTYLVLENLLYGYVRPNILDIKLGRILWDESASEEKRIRLKEVSRTTTSGSLGFRICGMKMCQNSLINRMLDPKYYASDDDEYILVNKFYGRELTQSNVTDAFDVFFGDDKLSSERRASLIDTFLKRLQLFYNTLLNEEVRMISSSLLFIYECDPSRWDILENDHELLPSHLGYEDEENEDDESDEENRSDKYDTYPQKPKTLSNMALIDFAHSKFTPGSGIDDNTIEGVENLISIFEKLKTKYTV</sequence>
<dbReference type="Gene3D" id="3.30.470.160">
    <property type="entry name" value="Inositol polyphosphate kinase"/>
    <property type="match status" value="1"/>
</dbReference>
<reference evidence="6 7" key="2">
    <citation type="submission" date="2019-11" db="EMBL/GenBank/DDBJ databases">
        <authorList>
            <person name="Lu H."/>
        </authorList>
    </citation>
    <scope>NUCLEOTIDE SEQUENCE [LARGE SCALE GENOMIC DNA]</scope>
    <source>
        <strain evidence="6 7">FIM1</strain>
    </source>
</reference>
<gene>
    <name evidence="6" type="primary">ARG82</name>
    <name evidence="6" type="ORF">FIM1_3631</name>
</gene>
<feature type="region of interest" description="Disordered" evidence="5">
    <location>
        <begin position="277"/>
        <end position="305"/>
    </location>
</feature>
<dbReference type="Pfam" id="PF03770">
    <property type="entry name" value="IPK"/>
    <property type="match status" value="1"/>
</dbReference>
<evidence type="ECO:0000256" key="5">
    <source>
        <dbReference type="SAM" id="MobiDB-lite"/>
    </source>
</evidence>
<dbReference type="Proteomes" id="UP000422736">
    <property type="component" value="Chromosome 5"/>
</dbReference>
<accession>A0ABX6F169</accession>
<dbReference type="PANTHER" id="PTHR12400:SF103">
    <property type="entry name" value="INOSITOL POLYPHOSPHATE MULTIKINASE"/>
    <property type="match status" value="1"/>
</dbReference>
<evidence type="ECO:0000313" key="7">
    <source>
        <dbReference type="Proteomes" id="UP000422736"/>
    </source>
</evidence>
<feature type="compositionally biased region" description="Acidic residues" evidence="5">
    <location>
        <begin position="281"/>
        <end position="292"/>
    </location>
</feature>
<dbReference type="SUPFAM" id="SSF56104">
    <property type="entry name" value="SAICAR synthase-like"/>
    <property type="match status" value="1"/>
</dbReference>
<comment type="similarity">
    <text evidence="1 4">Belongs to the inositol phosphokinase (IPK) family.</text>
</comment>
<dbReference type="InterPro" id="IPR005522">
    <property type="entry name" value="IPK"/>
</dbReference>
<name>A0ABX6F169_KLUMA</name>
<evidence type="ECO:0000256" key="2">
    <source>
        <dbReference type="ARBA" id="ARBA00022679"/>
    </source>
</evidence>
<feature type="region of interest" description="Disordered" evidence="5">
    <location>
        <begin position="1"/>
        <end position="23"/>
    </location>
</feature>
<keyword evidence="2 4" id="KW-0808">Transferase</keyword>
<dbReference type="EC" id="2.7.-.-" evidence="4"/>
<dbReference type="PANTHER" id="PTHR12400">
    <property type="entry name" value="INOSITOL POLYPHOSPHATE KINASE"/>
    <property type="match status" value="1"/>
</dbReference>
<proteinExistence type="inferred from homology"/>
<dbReference type="InterPro" id="IPR038286">
    <property type="entry name" value="IPK_sf"/>
</dbReference>
<keyword evidence="7" id="KW-1185">Reference proteome</keyword>
<reference evidence="6 7" key="1">
    <citation type="submission" date="2016-03" db="EMBL/GenBank/DDBJ databases">
        <title>How can Kluyveromyces marxianus grow so fast - potential evolutionary course in Saccharomyces Complex revealed by comparative genomics.</title>
        <authorList>
            <person name="Mo W."/>
            <person name="Lu W."/>
            <person name="Yang X."/>
            <person name="Qi J."/>
            <person name="Lv H."/>
        </authorList>
    </citation>
    <scope>NUCLEOTIDE SEQUENCE [LARGE SCALE GENOMIC DNA]</scope>
    <source>
        <strain evidence="6 7">FIM1</strain>
    </source>
</reference>
<evidence type="ECO:0000256" key="1">
    <source>
        <dbReference type="ARBA" id="ARBA00007374"/>
    </source>
</evidence>
<keyword evidence="3 4" id="KW-0418">Kinase</keyword>
<evidence type="ECO:0000256" key="3">
    <source>
        <dbReference type="ARBA" id="ARBA00022777"/>
    </source>
</evidence>
<evidence type="ECO:0000313" key="6">
    <source>
        <dbReference type="EMBL" id="QGN16904.1"/>
    </source>
</evidence>
<evidence type="ECO:0000256" key="4">
    <source>
        <dbReference type="RuleBase" id="RU363090"/>
    </source>
</evidence>
<protein>
    <recommendedName>
        <fullName evidence="4">Kinase</fullName>
        <ecNumber evidence="4">2.7.-.-</ecNumber>
    </recommendedName>
</protein>